<dbReference type="PANTHER" id="PTHR14920">
    <property type="entry name" value="OSMOTIC AVOIDANCE ABNORMAL PROTEIN 1/WD REPEAT MEMBRANE PROTEIN"/>
    <property type="match status" value="1"/>
</dbReference>
<evidence type="ECO:0000256" key="1">
    <source>
        <dbReference type="ARBA" id="ARBA00004138"/>
    </source>
</evidence>
<dbReference type="EMBL" id="JADGJD010000090">
    <property type="protein sequence ID" value="KAJ3055204.1"/>
    <property type="molecule type" value="Genomic_DNA"/>
</dbReference>
<keyword evidence="8" id="KW-1185">Reference proteome</keyword>
<dbReference type="SUPFAM" id="SSF48452">
    <property type="entry name" value="TPR-like"/>
    <property type="match status" value="1"/>
</dbReference>
<comment type="subcellular location">
    <subcellularLocation>
        <location evidence="1">Cell projection</location>
        <location evidence="1">Cilium</location>
    </subcellularLocation>
</comment>
<dbReference type="AlphaFoldDB" id="A0AAD5X8L6"/>
<comment type="caution">
    <text evidence="7">The sequence shown here is derived from an EMBL/GenBank/DDBJ whole genome shotgun (WGS) entry which is preliminary data.</text>
</comment>
<evidence type="ECO:0000256" key="5">
    <source>
        <dbReference type="ARBA" id="ARBA00023273"/>
    </source>
</evidence>
<evidence type="ECO:0000256" key="4">
    <source>
        <dbReference type="ARBA" id="ARBA00023069"/>
    </source>
</evidence>
<dbReference type="GO" id="GO:0035721">
    <property type="term" value="P:intraciliary retrograde transport"/>
    <property type="evidence" value="ECO:0007669"/>
    <property type="project" value="InterPro"/>
</dbReference>
<feature type="domain" description="IF140/IFT172/WDR19 TPR" evidence="6">
    <location>
        <begin position="16"/>
        <end position="379"/>
    </location>
</feature>
<sequence>MKTLDTATARRVFRHLKDAGMVMALDDVEGMEEKNLMAGHLSAIFADWSGAQELLLASTDPLAALELRRNLLHWEQALSLATTLAPDEITVIAREYAQQLEFDEKYSDALTLYDRALQKSSTTTSLPPILLEEHQIACSAGLTRMTLRLGDIARGMKMLSQTGDKALLTDCGGILEGLKQWAESAACYERCGMWERAAEGWIKAKNWPKVGTLLDKTSSPKVFGQYAKAKEAEGQYAEAASAYEKARDYDALVRLMVDRLQNIDGAVAIVRKTRSRESAKLVAKYFMSQRDYQSVVEFYLMAGMGSEAFELAQQQGVMEHYAELVKEDTDQATLHNIATYFETHNQSLMAGRYHLLAEDYTRALKMFLRAPISSDGKNIELAIETVGMAQDDRLTHVLIDFLMGEGDGVPKDAKYIFKLYMSLRQYKEAARTAIIIAREEQTLGGFVPTVKFE</sequence>
<evidence type="ECO:0000313" key="7">
    <source>
        <dbReference type="EMBL" id="KAJ3055204.1"/>
    </source>
</evidence>
<evidence type="ECO:0000313" key="8">
    <source>
        <dbReference type="Proteomes" id="UP001212841"/>
    </source>
</evidence>
<reference evidence="7" key="1">
    <citation type="submission" date="2020-05" db="EMBL/GenBank/DDBJ databases">
        <title>Phylogenomic resolution of chytrid fungi.</title>
        <authorList>
            <person name="Stajich J.E."/>
            <person name="Amses K."/>
            <person name="Simmons R."/>
            <person name="Seto K."/>
            <person name="Myers J."/>
            <person name="Bonds A."/>
            <person name="Quandt C.A."/>
            <person name="Barry K."/>
            <person name="Liu P."/>
            <person name="Grigoriev I."/>
            <person name="Longcore J.E."/>
            <person name="James T.Y."/>
        </authorList>
    </citation>
    <scope>NUCLEOTIDE SEQUENCE</scope>
    <source>
        <strain evidence="7">JEL0318</strain>
    </source>
</reference>
<keyword evidence="4" id="KW-0969">Cilium</keyword>
<dbReference type="Proteomes" id="UP001212841">
    <property type="component" value="Unassembled WGS sequence"/>
</dbReference>
<name>A0AAD5X8L6_9FUNG</name>
<dbReference type="Pfam" id="PF24762">
    <property type="entry name" value="TPR_IF140-IFT172"/>
    <property type="match status" value="1"/>
</dbReference>
<protein>
    <submittedName>
        <fullName evidence="7">WD repeat-containing protein 19</fullName>
    </submittedName>
</protein>
<evidence type="ECO:0000256" key="3">
    <source>
        <dbReference type="ARBA" id="ARBA00022737"/>
    </source>
</evidence>
<gene>
    <name evidence="7" type="primary">WDR19</name>
    <name evidence="7" type="ORF">HK097_011205</name>
</gene>
<accession>A0AAD5X8L6</accession>
<dbReference type="PANTHER" id="PTHR14920:SF0">
    <property type="entry name" value="WD REPEAT DOMAIN 19"/>
    <property type="match status" value="1"/>
</dbReference>
<proteinExistence type="predicted"/>
<organism evidence="7 8">
    <name type="scientific">Rhizophlyctis rosea</name>
    <dbReference type="NCBI Taxonomy" id="64517"/>
    <lineage>
        <taxon>Eukaryota</taxon>
        <taxon>Fungi</taxon>
        <taxon>Fungi incertae sedis</taxon>
        <taxon>Chytridiomycota</taxon>
        <taxon>Chytridiomycota incertae sedis</taxon>
        <taxon>Chytridiomycetes</taxon>
        <taxon>Rhizophlyctidales</taxon>
        <taxon>Rhizophlyctidaceae</taxon>
        <taxon>Rhizophlyctis</taxon>
    </lineage>
</organism>
<dbReference type="InterPro" id="IPR056168">
    <property type="entry name" value="TPR_IF140/IFT172/WDR19"/>
</dbReference>
<dbReference type="GO" id="GO:0060271">
    <property type="term" value="P:cilium assembly"/>
    <property type="evidence" value="ECO:0007669"/>
    <property type="project" value="TreeGrafter"/>
</dbReference>
<dbReference type="InterPro" id="IPR040379">
    <property type="entry name" value="WDR19/dyf-2"/>
</dbReference>
<keyword evidence="2" id="KW-0853">WD repeat</keyword>
<dbReference type="GO" id="GO:0005929">
    <property type="term" value="C:cilium"/>
    <property type="evidence" value="ECO:0007669"/>
    <property type="project" value="UniProtKB-SubCell"/>
</dbReference>
<evidence type="ECO:0000256" key="2">
    <source>
        <dbReference type="ARBA" id="ARBA00022574"/>
    </source>
</evidence>
<keyword evidence="5" id="KW-0966">Cell projection</keyword>
<dbReference type="Gene3D" id="1.25.40.470">
    <property type="match status" value="1"/>
</dbReference>
<keyword evidence="3" id="KW-0677">Repeat</keyword>
<dbReference type="InterPro" id="IPR011990">
    <property type="entry name" value="TPR-like_helical_dom_sf"/>
</dbReference>
<evidence type="ECO:0000259" key="6">
    <source>
        <dbReference type="Pfam" id="PF24762"/>
    </source>
</evidence>
<dbReference type="GO" id="GO:0030991">
    <property type="term" value="C:intraciliary transport particle A"/>
    <property type="evidence" value="ECO:0007669"/>
    <property type="project" value="TreeGrafter"/>
</dbReference>